<dbReference type="PANTHER" id="PTHR45644">
    <property type="entry name" value="AAA ATPASE, PUTATIVE (AFU_ORTHOLOGUE AFUA_2G12920)-RELATED-RELATED"/>
    <property type="match status" value="1"/>
</dbReference>
<dbReference type="OrthoDB" id="39734at2759"/>
<dbReference type="GO" id="GO:0140570">
    <property type="term" value="P:extraction of mislocalized protein from mitochondrial outer membrane"/>
    <property type="evidence" value="ECO:0007669"/>
    <property type="project" value="TreeGrafter"/>
</dbReference>
<dbReference type="GO" id="GO:0005741">
    <property type="term" value="C:mitochondrial outer membrane"/>
    <property type="evidence" value="ECO:0007669"/>
    <property type="project" value="TreeGrafter"/>
</dbReference>
<evidence type="ECO:0000259" key="3">
    <source>
        <dbReference type="Pfam" id="PF00004"/>
    </source>
</evidence>
<name>A0A6G0W8H1_APHCR</name>
<dbReference type="AlphaFoldDB" id="A0A6G0W8H1"/>
<gene>
    <name evidence="4" type="ORF">FWK35_00035757</name>
</gene>
<dbReference type="Gene3D" id="3.40.50.300">
    <property type="entry name" value="P-loop containing nucleotide triphosphate hydrolases"/>
    <property type="match status" value="1"/>
</dbReference>
<protein>
    <submittedName>
        <fullName evidence="4">ATPase family AAA domain-containing protein 1-B</fullName>
    </submittedName>
</protein>
<dbReference type="EMBL" id="VUJU01009056">
    <property type="protein sequence ID" value="KAF0722504.1"/>
    <property type="molecule type" value="Genomic_DNA"/>
</dbReference>
<keyword evidence="1" id="KW-0547">Nucleotide-binding</keyword>
<evidence type="ECO:0000256" key="2">
    <source>
        <dbReference type="ARBA" id="ARBA00022840"/>
    </source>
</evidence>
<organism evidence="4 5">
    <name type="scientific">Aphis craccivora</name>
    <name type="common">Cowpea aphid</name>
    <dbReference type="NCBI Taxonomy" id="307492"/>
    <lineage>
        <taxon>Eukaryota</taxon>
        <taxon>Metazoa</taxon>
        <taxon>Ecdysozoa</taxon>
        <taxon>Arthropoda</taxon>
        <taxon>Hexapoda</taxon>
        <taxon>Insecta</taxon>
        <taxon>Pterygota</taxon>
        <taxon>Neoptera</taxon>
        <taxon>Paraneoptera</taxon>
        <taxon>Hemiptera</taxon>
        <taxon>Sternorrhyncha</taxon>
        <taxon>Aphidomorpha</taxon>
        <taxon>Aphidoidea</taxon>
        <taxon>Aphididae</taxon>
        <taxon>Aphidini</taxon>
        <taxon>Aphis</taxon>
        <taxon>Aphis</taxon>
    </lineage>
</organism>
<dbReference type="InterPro" id="IPR003959">
    <property type="entry name" value="ATPase_AAA_core"/>
</dbReference>
<keyword evidence="2" id="KW-0067">ATP-binding</keyword>
<dbReference type="PANTHER" id="PTHR45644:SF3">
    <property type="entry name" value="FI08533P-RELATED"/>
    <property type="match status" value="1"/>
</dbReference>
<proteinExistence type="predicted"/>
<dbReference type="Proteomes" id="UP000478052">
    <property type="component" value="Unassembled WGS sequence"/>
</dbReference>
<dbReference type="InterPro" id="IPR027417">
    <property type="entry name" value="P-loop_NTPase"/>
</dbReference>
<reference evidence="4 5" key="1">
    <citation type="submission" date="2019-08" db="EMBL/GenBank/DDBJ databases">
        <title>Whole genome of Aphis craccivora.</title>
        <authorList>
            <person name="Voronova N.V."/>
            <person name="Shulinski R.S."/>
            <person name="Bandarenka Y.V."/>
            <person name="Zhorov D.G."/>
            <person name="Warner D."/>
        </authorList>
    </citation>
    <scope>NUCLEOTIDE SEQUENCE [LARGE SCALE GENOMIC DNA]</scope>
    <source>
        <strain evidence="4">180601</strain>
        <tissue evidence="4">Whole Body</tissue>
    </source>
</reference>
<feature type="non-terminal residue" evidence="4">
    <location>
        <position position="1"/>
    </location>
</feature>
<dbReference type="InterPro" id="IPR051701">
    <property type="entry name" value="Mito_OM_Translocase_MSP1"/>
</dbReference>
<evidence type="ECO:0000313" key="5">
    <source>
        <dbReference type="Proteomes" id="UP000478052"/>
    </source>
</evidence>
<evidence type="ECO:0000256" key="1">
    <source>
        <dbReference type="ARBA" id="ARBA00022741"/>
    </source>
</evidence>
<dbReference type="Pfam" id="PF00004">
    <property type="entry name" value="AAA"/>
    <property type="match status" value="1"/>
</dbReference>
<dbReference type="SUPFAM" id="SSF52540">
    <property type="entry name" value="P-loop containing nucleoside triphosphate hydrolases"/>
    <property type="match status" value="1"/>
</dbReference>
<keyword evidence="5" id="KW-1185">Reference proteome</keyword>
<feature type="domain" description="ATPase AAA-type core" evidence="3">
    <location>
        <begin position="12"/>
        <end position="152"/>
    </location>
</feature>
<dbReference type="GO" id="GO:0005524">
    <property type="term" value="F:ATP binding"/>
    <property type="evidence" value="ECO:0007669"/>
    <property type="project" value="UniProtKB-KW"/>
</dbReference>
<comment type="caution">
    <text evidence="4">The sequence shown here is derived from an EMBL/GenBank/DDBJ whole genome shotgun (WGS) entry which is preliminary data.</text>
</comment>
<evidence type="ECO:0000313" key="4">
    <source>
        <dbReference type="EMBL" id="KAF0722504.1"/>
    </source>
</evidence>
<accession>A0A6G0W8H1</accession>
<sequence length="168" mass="19257">TSTSDLQPPKGILLYGQSDCRNKMIARKIIRKEGIHCIRLDIESIDDRWRGEYKEFSLAIWSLAEIIQPCIIFIDGIGLPSLRVSLRYSGFTYKSTGSEFNVFLSIADIKEHFLQDWFRNSKKNITVMGTINKLEDLDQEIRRRMPVTIEVPTIVPPIMGVSCPPKLN</sequence>
<dbReference type="GO" id="GO:0016887">
    <property type="term" value="F:ATP hydrolysis activity"/>
    <property type="evidence" value="ECO:0007669"/>
    <property type="project" value="InterPro"/>
</dbReference>